<dbReference type="PANTHER" id="PTHR31871:SF47">
    <property type="entry name" value="ANGIOTENSIN-CONVERTING ENZYME 2"/>
    <property type="match status" value="1"/>
</dbReference>
<feature type="region of interest" description="Disordered" evidence="1">
    <location>
        <begin position="1"/>
        <end position="46"/>
    </location>
</feature>
<evidence type="ECO:0000313" key="3">
    <source>
        <dbReference type="Proteomes" id="UP000245207"/>
    </source>
</evidence>
<protein>
    <submittedName>
        <fullName evidence="2">Uncharacterized protein</fullName>
    </submittedName>
</protein>
<proteinExistence type="predicted"/>
<dbReference type="NCBIfam" id="TIGR01589">
    <property type="entry name" value="A_thal_3526"/>
    <property type="match status" value="2"/>
</dbReference>
<feature type="compositionally biased region" description="Polar residues" evidence="1">
    <location>
        <begin position="16"/>
        <end position="28"/>
    </location>
</feature>
<evidence type="ECO:0000313" key="2">
    <source>
        <dbReference type="EMBL" id="PWA81287.1"/>
    </source>
</evidence>
<reference evidence="2 3" key="1">
    <citation type="journal article" date="2018" name="Mol. Plant">
        <title>The genome of Artemisia annua provides insight into the evolution of Asteraceae family and artemisinin biosynthesis.</title>
        <authorList>
            <person name="Shen Q."/>
            <person name="Zhang L."/>
            <person name="Liao Z."/>
            <person name="Wang S."/>
            <person name="Yan T."/>
            <person name="Shi P."/>
            <person name="Liu M."/>
            <person name="Fu X."/>
            <person name="Pan Q."/>
            <person name="Wang Y."/>
            <person name="Lv Z."/>
            <person name="Lu X."/>
            <person name="Zhang F."/>
            <person name="Jiang W."/>
            <person name="Ma Y."/>
            <person name="Chen M."/>
            <person name="Hao X."/>
            <person name="Li L."/>
            <person name="Tang Y."/>
            <person name="Lv G."/>
            <person name="Zhou Y."/>
            <person name="Sun X."/>
            <person name="Brodelius P.E."/>
            <person name="Rose J.K.C."/>
            <person name="Tang K."/>
        </authorList>
    </citation>
    <scope>NUCLEOTIDE SEQUENCE [LARGE SCALE GENOMIC DNA]</scope>
    <source>
        <strain evidence="3">cv. Huhao1</strain>
        <tissue evidence="2">Leaf</tissue>
    </source>
</reference>
<dbReference type="InterPro" id="IPR006476">
    <property type="entry name" value="CHP01589_pln"/>
</dbReference>
<comment type="caution">
    <text evidence="2">The sequence shown here is derived from an EMBL/GenBank/DDBJ whole genome shotgun (WGS) entry which is preliminary data.</text>
</comment>
<dbReference type="PANTHER" id="PTHR31871">
    <property type="entry name" value="OS02G0137100 PROTEIN"/>
    <property type="match status" value="1"/>
</dbReference>
<sequence>MQELDTTEKQHLAQASHESQSDQHNNATEAPVPDSGSVSISSNDNRKVSREDIELVQNLIERCLQLYMNRDEVVKTLLNRARIDPGFTTLDTRLKIYRFMGMFAKIKELDTTEKQHLAQASHESQSDQHNNATEAPVPDSGSVSISSNDNRKVSREDIELVQNLIERCLQLYMNRDEVVKTLLNRARIDPGFTTLGLDLLKVTYMIFFLKIQSRALSILFD</sequence>
<dbReference type="EMBL" id="PKPP01001609">
    <property type="protein sequence ID" value="PWA81287.1"/>
    <property type="molecule type" value="Genomic_DNA"/>
</dbReference>
<feature type="compositionally biased region" description="Basic and acidic residues" evidence="1">
    <location>
        <begin position="1"/>
        <end position="11"/>
    </location>
</feature>
<dbReference type="Proteomes" id="UP000245207">
    <property type="component" value="Unassembled WGS sequence"/>
</dbReference>
<dbReference type="OrthoDB" id="1937122at2759"/>
<evidence type="ECO:0000256" key="1">
    <source>
        <dbReference type="SAM" id="MobiDB-lite"/>
    </source>
</evidence>
<organism evidence="2 3">
    <name type="scientific">Artemisia annua</name>
    <name type="common">Sweet wormwood</name>
    <dbReference type="NCBI Taxonomy" id="35608"/>
    <lineage>
        <taxon>Eukaryota</taxon>
        <taxon>Viridiplantae</taxon>
        <taxon>Streptophyta</taxon>
        <taxon>Embryophyta</taxon>
        <taxon>Tracheophyta</taxon>
        <taxon>Spermatophyta</taxon>
        <taxon>Magnoliopsida</taxon>
        <taxon>eudicotyledons</taxon>
        <taxon>Gunneridae</taxon>
        <taxon>Pentapetalae</taxon>
        <taxon>asterids</taxon>
        <taxon>campanulids</taxon>
        <taxon>Asterales</taxon>
        <taxon>Asteraceae</taxon>
        <taxon>Asteroideae</taxon>
        <taxon>Anthemideae</taxon>
        <taxon>Artemisiinae</taxon>
        <taxon>Artemisia</taxon>
    </lineage>
</organism>
<gene>
    <name evidence="2" type="ORF">CTI12_AA188270</name>
</gene>
<accession>A0A2U1P6H5</accession>
<dbReference type="AlphaFoldDB" id="A0A2U1P6H5"/>
<keyword evidence="3" id="KW-1185">Reference proteome</keyword>
<feature type="region of interest" description="Disordered" evidence="1">
    <location>
        <begin position="114"/>
        <end position="150"/>
    </location>
</feature>
<dbReference type="Pfam" id="PF09713">
    <property type="entry name" value="A_thal_3526"/>
    <property type="match status" value="2"/>
</dbReference>
<dbReference type="STRING" id="35608.A0A2U1P6H5"/>
<name>A0A2U1P6H5_ARTAN</name>
<feature type="compositionally biased region" description="Polar residues" evidence="1">
    <location>
        <begin position="121"/>
        <end position="133"/>
    </location>
</feature>